<proteinExistence type="predicted"/>
<accession>A0A7C8RQC9</accession>
<evidence type="ECO:0000313" key="2">
    <source>
        <dbReference type="Proteomes" id="UP000474640"/>
    </source>
</evidence>
<dbReference type="EMBL" id="JAABOJ010000002">
    <property type="protein sequence ID" value="KAF3289859.1"/>
    <property type="molecule type" value="Genomic_DNA"/>
</dbReference>
<dbReference type="Proteomes" id="UP000474640">
    <property type="component" value="Unassembled WGS sequence"/>
</dbReference>
<organism evidence="1 2">
    <name type="scientific">Orbilia oligospora</name>
    <name type="common">Nematode-trapping fungus</name>
    <name type="synonym">Arthrobotrys oligospora</name>
    <dbReference type="NCBI Taxonomy" id="2813651"/>
    <lineage>
        <taxon>Eukaryota</taxon>
        <taxon>Fungi</taxon>
        <taxon>Dikarya</taxon>
        <taxon>Ascomycota</taxon>
        <taxon>Pezizomycotina</taxon>
        <taxon>Orbiliomycetes</taxon>
        <taxon>Orbiliales</taxon>
        <taxon>Orbiliaceae</taxon>
        <taxon>Orbilia</taxon>
    </lineage>
</organism>
<protein>
    <submittedName>
        <fullName evidence="1">Uncharacterized protein</fullName>
    </submittedName>
</protein>
<dbReference type="AlphaFoldDB" id="A0A7C8RQC9"/>
<name>A0A7C8RQC9_ORBOL</name>
<sequence>MSKPWGSGGGEGGSPPVIHDLKIFPGERFSLLRKDILRLHASKTDISVAISQIDVSLNISGAAPVMRALHTTVSERPG</sequence>
<evidence type="ECO:0000313" key="1">
    <source>
        <dbReference type="EMBL" id="KAF3289859.1"/>
    </source>
</evidence>
<gene>
    <name evidence="1" type="ORF">TWF970_003604</name>
</gene>
<comment type="caution">
    <text evidence="1">The sequence shown here is derived from an EMBL/GenBank/DDBJ whole genome shotgun (WGS) entry which is preliminary data.</text>
</comment>
<reference evidence="1 2" key="1">
    <citation type="submission" date="2020-01" db="EMBL/GenBank/DDBJ databases">
        <authorList>
            <person name="Palmer J.M."/>
        </authorList>
    </citation>
    <scope>NUCLEOTIDE SEQUENCE [LARGE SCALE GENOMIC DNA]</scope>
    <source>
        <strain evidence="1 2">TWF970</strain>
    </source>
</reference>